<evidence type="ECO:0000313" key="3">
    <source>
        <dbReference type="EMBL" id="KAF5367574.1"/>
    </source>
</evidence>
<keyword evidence="4" id="KW-1185">Reference proteome</keyword>
<feature type="chain" id="PRO_5034142043" description="3-carboxymuconate cyclase" evidence="2">
    <location>
        <begin position="23"/>
        <end position="426"/>
    </location>
</feature>
<keyword evidence="2" id="KW-0732">Signal</keyword>
<evidence type="ECO:0008006" key="5">
    <source>
        <dbReference type="Google" id="ProtNLM"/>
    </source>
</evidence>
<dbReference type="GO" id="GO:0017057">
    <property type="term" value="F:6-phosphogluconolactonase activity"/>
    <property type="evidence" value="ECO:0007669"/>
    <property type="project" value="TreeGrafter"/>
</dbReference>
<reference evidence="3 4" key="1">
    <citation type="journal article" date="2020" name="ISME J.">
        <title>Uncovering the hidden diversity of litter-decomposition mechanisms in mushroom-forming fungi.</title>
        <authorList>
            <person name="Floudas D."/>
            <person name="Bentzer J."/>
            <person name="Ahren D."/>
            <person name="Johansson T."/>
            <person name="Persson P."/>
            <person name="Tunlid A."/>
        </authorList>
    </citation>
    <scope>NUCLEOTIDE SEQUENCE [LARGE SCALE GENOMIC DNA]</scope>
    <source>
        <strain evidence="3 4">CBS 291.85</strain>
    </source>
</reference>
<dbReference type="PANTHER" id="PTHR30344">
    <property type="entry name" value="6-PHOSPHOGLUCONOLACTONASE-RELATED"/>
    <property type="match status" value="1"/>
</dbReference>
<accession>A0A8H5GMP3</accession>
<dbReference type="Gene3D" id="2.130.10.10">
    <property type="entry name" value="YVTN repeat-like/Quinoprotein amine dehydrogenase"/>
    <property type="match status" value="2"/>
</dbReference>
<dbReference type="InterPro" id="IPR050282">
    <property type="entry name" value="Cycloisomerase_2"/>
</dbReference>
<dbReference type="Proteomes" id="UP000559256">
    <property type="component" value="Unassembled WGS sequence"/>
</dbReference>
<feature type="signal peptide" evidence="2">
    <location>
        <begin position="1"/>
        <end position="22"/>
    </location>
</feature>
<gene>
    <name evidence="3" type="ORF">D9758_003704</name>
</gene>
<dbReference type="InterPro" id="IPR019405">
    <property type="entry name" value="Lactonase_7-beta_prop"/>
</dbReference>
<dbReference type="EMBL" id="JAACJM010000019">
    <property type="protein sequence ID" value="KAF5367574.1"/>
    <property type="molecule type" value="Genomic_DNA"/>
</dbReference>
<protein>
    <recommendedName>
        <fullName evidence="5">3-carboxymuconate cyclase</fullName>
    </recommendedName>
</protein>
<dbReference type="Pfam" id="PF10282">
    <property type="entry name" value="Lactonase"/>
    <property type="match status" value="1"/>
</dbReference>
<dbReference type="AlphaFoldDB" id="A0A8H5GMP3"/>
<evidence type="ECO:0000256" key="2">
    <source>
        <dbReference type="SAM" id="SignalP"/>
    </source>
</evidence>
<dbReference type="OrthoDB" id="10006285at2759"/>
<name>A0A8H5GMP3_9AGAR</name>
<evidence type="ECO:0000256" key="1">
    <source>
        <dbReference type="ARBA" id="ARBA00005564"/>
    </source>
</evidence>
<organism evidence="3 4">
    <name type="scientific">Tetrapyrgos nigripes</name>
    <dbReference type="NCBI Taxonomy" id="182062"/>
    <lineage>
        <taxon>Eukaryota</taxon>
        <taxon>Fungi</taxon>
        <taxon>Dikarya</taxon>
        <taxon>Basidiomycota</taxon>
        <taxon>Agaricomycotina</taxon>
        <taxon>Agaricomycetes</taxon>
        <taxon>Agaricomycetidae</taxon>
        <taxon>Agaricales</taxon>
        <taxon>Marasmiineae</taxon>
        <taxon>Marasmiaceae</taxon>
        <taxon>Tetrapyrgos</taxon>
    </lineage>
</organism>
<sequence>MKFSFSAVFISVLLGSASLVSSRPVKGGKKMTMGAAQGQAVGAAYFITNEDSGNFVVSADIGADGKLNLRQAISTGGFGQHGDDGAATPGPDGTFTQGAIKASAASNMLATVNPGSNTLSLFSIDSANPSALKQVGLPVSSGGEFPVSLAFNSAGDSVCALNGGEVNGVNCFKVDKTKGLVPIAGTNRDLGLNQTTPANGPPGTASHIIFSEDGSQLIASIKGVPPTPGFLAIWDVAQDGSLSQDFNSLAPADGGLLPFSMTLIKGKSAILATDAGLGFDIFDLSAGGAQGNASQVAAGKSSANAIDGQVATCWSSFSPKTGNFYLTDVGTSLVTEIHVDDNLKGTLVKQYPQGNGTATIDNDIATVGDNDFMYVLQPNSTSISVLSLNAPGQAQNTQTVDIAGPAKNAGLTVGVSLQGMTTFIRK</sequence>
<dbReference type="PANTHER" id="PTHR30344:SF1">
    <property type="entry name" value="6-PHOSPHOGLUCONOLACTONASE"/>
    <property type="match status" value="1"/>
</dbReference>
<evidence type="ECO:0000313" key="4">
    <source>
        <dbReference type="Proteomes" id="UP000559256"/>
    </source>
</evidence>
<comment type="similarity">
    <text evidence="1">Belongs to the cycloisomerase 2 family.</text>
</comment>
<dbReference type="InterPro" id="IPR015943">
    <property type="entry name" value="WD40/YVTN_repeat-like_dom_sf"/>
</dbReference>
<dbReference type="SUPFAM" id="SSF75011">
    <property type="entry name" value="3-carboxy-cis,cis-mucoante lactonizing enzyme"/>
    <property type="match status" value="1"/>
</dbReference>
<comment type="caution">
    <text evidence="3">The sequence shown here is derived from an EMBL/GenBank/DDBJ whole genome shotgun (WGS) entry which is preliminary data.</text>
</comment>
<proteinExistence type="inferred from homology"/>